<proteinExistence type="predicted"/>
<name>A0A4Y2HIZ4_ARAVE</name>
<dbReference type="AlphaFoldDB" id="A0A4Y2HIZ4"/>
<dbReference type="Pfam" id="PF03564">
    <property type="entry name" value="DUF1759"/>
    <property type="match status" value="1"/>
</dbReference>
<keyword evidence="2" id="KW-1185">Reference proteome</keyword>
<dbReference type="EMBL" id="BGPR01001975">
    <property type="protein sequence ID" value="GBM65364.1"/>
    <property type="molecule type" value="Genomic_DNA"/>
</dbReference>
<organism evidence="1 2">
    <name type="scientific">Araneus ventricosus</name>
    <name type="common">Orbweaver spider</name>
    <name type="synonym">Epeira ventricosa</name>
    <dbReference type="NCBI Taxonomy" id="182803"/>
    <lineage>
        <taxon>Eukaryota</taxon>
        <taxon>Metazoa</taxon>
        <taxon>Ecdysozoa</taxon>
        <taxon>Arthropoda</taxon>
        <taxon>Chelicerata</taxon>
        <taxon>Arachnida</taxon>
        <taxon>Araneae</taxon>
        <taxon>Araneomorphae</taxon>
        <taxon>Entelegynae</taxon>
        <taxon>Araneoidea</taxon>
        <taxon>Araneidae</taxon>
        <taxon>Araneus</taxon>
    </lineage>
</organism>
<evidence type="ECO:0000313" key="2">
    <source>
        <dbReference type="Proteomes" id="UP000499080"/>
    </source>
</evidence>
<sequence>MQVFLELLPEKDFEAEFEVVEDFRDKAVRIETNARRIINCQQNVSTILNSTHSDSAIINSTENAVTEKRSFEDSDKFQYLLQSIVEGSQAREVIESFPPTGDNYPKAIDCLKTRFGRNDLQVDVYVRELLKLVLKNANSNFCSNNLCALYDNLEQQIRALETLGVTTEKSAALHYPLVESCMPEDFFRAWQRSSNFDLDCNSKKRLDSLLKFLKIEVESEERINLAMTGFGLKDDSSYKNGRKLNKDKMCTAASLLSTSVTAEKLCVFCSGKHG</sequence>
<accession>A0A4Y2HIZ4</accession>
<dbReference type="InterPro" id="IPR005312">
    <property type="entry name" value="DUF1759"/>
</dbReference>
<gene>
    <name evidence="1" type="ORF">AVEN_98188_1</name>
</gene>
<dbReference type="OrthoDB" id="5869984at2759"/>
<dbReference type="Proteomes" id="UP000499080">
    <property type="component" value="Unassembled WGS sequence"/>
</dbReference>
<evidence type="ECO:0000313" key="1">
    <source>
        <dbReference type="EMBL" id="GBM65364.1"/>
    </source>
</evidence>
<comment type="caution">
    <text evidence="1">The sequence shown here is derived from an EMBL/GenBank/DDBJ whole genome shotgun (WGS) entry which is preliminary data.</text>
</comment>
<reference evidence="1 2" key="1">
    <citation type="journal article" date="2019" name="Sci. Rep.">
        <title>Orb-weaving spider Araneus ventricosus genome elucidates the spidroin gene catalogue.</title>
        <authorList>
            <person name="Kono N."/>
            <person name="Nakamura H."/>
            <person name="Ohtoshi R."/>
            <person name="Moran D.A.P."/>
            <person name="Shinohara A."/>
            <person name="Yoshida Y."/>
            <person name="Fujiwara M."/>
            <person name="Mori M."/>
            <person name="Tomita M."/>
            <person name="Arakawa K."/>
        </authorList>
    </citation>
    <scope>NUCLEOTIDE SEQUENCE [LARGE SCALE GENOMIC DNA]</scope>
</reference>
<protein>
    <submittedName>
        <fullName evidence="1">Uncharacterized protein</fullName>
    </submittedName>
</protein>